<organism evidence="1 2">
    <name type="scientific">Candidatus Scatousia excrementipullorum</name>
    <dbReference type="NCBI Taxonomy" id="2840936"/>
    <lineage>
        <taxon>Bacteria</taxon>
        <taxon>Candidatus Scatousia</taxon>
    </lineage>
</organism>
<dbReference type="Proteomes" id="UP000823632">
    <property type="component" value="Unassembled WGS sequence"/>
</dbReference>
<proteinExistence type="predicted"/>
<evidence type="ECO:0000313" key="2">
    <source>
        <dbReference type="Proteomes" id="UP000823632"/>
    </source>
</evidence>
<evidence type="ECO:0000313" key="1">
    <source>
        <dbReference type="EMBL" id="MBO8430360.1"/>
    </source>
</evidence>
<reference evidence="1" key="2">
    <citation type="journal article" date="2021" name="PeerJ">
        <title>Extensive microbial diversity within the chicken gut microbiome revealed by metagenomics and culture.</title>
        <authorList>
            <person name="Gilroy R."/>
            <person name="Ravi A."/>
            <person name="Getino M."/>
            <person name="Pursley I."/>
            <person name="Horton D.L."/>
            <person name="Alikhan N.F."/>
            <person name="Baker D."/>
            <person name="Gharbi K."/>
            <person name="Hall N."/>
            <person name="Watson M."/>
            <person name="Adriaenssens E.M."/>
            <person name="Foster-Nyarko E."/>
            <person name="Jarju S."/>
            <person name="Secka A."/>
            <person name="Antonio M."/>
            <person name="Oren A."/>
            <person name="Chaudhuri R.R."/>
            <person name="La Ragione R."/>
            <person name="Hildebrand F."/>
            <person name="Pallen M.J."/>
        </authorList>
    </citation>
    <scope>NUCLEOTIDE SEQUENCE</scope>
    <source>
        <strain evidence="1">10192</strain>
    </source>
</reference>
<dbReference type="AlphaFoldDB" id="A0A9D9DQJ3"/>
<dbReference type="EMBL" id="JADIND010000068">
    <property type="protein sequence ID" value="MBO8430360.1"/>
    <property type="molecule type" value="Genomic_DNA"/>
</dbReference>
<protein>
    <submittedName>
        <fullName evidence="1">Uncharacterized protein</fullName>
    </submittedName>
</protein>
<gene>
    <name evidence="1" type="ORF">IAC76_03145</name>
</gene>
<accession>A0A9D9DQJ3</accession>
<name>A0A9D9DQJ3_9BACT</name>
<reference evidence="1" key="1">
    <citation type="submission" date="2020-10" db="EMBL/GenBank/DDBJ databases">
        <authorList>
            <person name="Gilroy R."/>
        </authorList>
    </citation>
    <scope>NUCLEOTIDE SEQUENCE</scope>
    <source>
        <strain evidence="1">10192</strain>
    </source>
</reference>
<comment type="caution">
    <text evidence="1">The sequence shown here is derived from an EMBL/GenBank/DDBJ whole genome shotgun (WGS) entry which is preliminary data.</text>
</comment>
<sequence length="122" mass="14267">MFLLDLFRRKKECQHTKVTPDKDFSYCPDCGELIENRWYITRCACCGVKLKAVIKNNNVIPDEHFCHNCGSSRFLVERVDKINFIDINYAVLVKVPVHPSFDEVTQSWIERQVYTAPKLIRG</sequence>